<reference evidence="1 2" key="1">
    <citation type="submission" date="2020-06" db="EMBL/GenBank/DDBJ databases">
        <authorList>
            <person name="Li R."/>
            <person name="Bekaert M."/>
        </authorList>
    </citation>
    <scope>NUCLEOTIDE SEQUENCE [LARGE SCALE GENOMIC DNA]</scope>
    <source>
        <strain evidence="2">wild</strain>
    </source>
</reference>
<dbReference type="EMBL" id="CACVKT020008789">
    <property type="protein sequence ID" value="CAC5417688.1"/>
    <property type="molecule type" value="Genomic_DNA"/>
</dbReference>
<dbReference type="AlphaFoldDB" id="A0A6J8EBP9"/>
<protein>
    <submittedName>
        <fullName evidence="1">Uncharacterized protein</fullName>
    </submittedName>
</protein>
<gene>
    <name evidence="1" type="ORF">MCOR_50177</name>
</gene>
<name>A0A6J8EBP9_MYTCO</name>
<dbReference type="Proteomes" id="UP000507470">
    <property type="component" value="Unassembled WGS sequence"/>
</dbReference>
<sequence>MTIKDTCFVLLNSENPRGFNNQKLQCTITQVDRTTNKLFVKAEQCGKQHSVLYEISAKEFSVFDDNNYTYAMAQKKCNILDYYSVKDSLSLQNIMFEGKSYWTNVLRFSTEGWVDNTSDIDALKDITKAMRNQICLSASQIVGFPPAVRQLPCNNFLPFRCSPVYTPLITDAALNTGDESKLSLNNIIPYQPTIPCFINYNEDDTSDYEGRSQSSVTSYKVSIYTPWMIHIG</sequence>
<keyword evidence="2" id="KW-1185">Reference proteome</keyword>
<accession>A0A6J8EBP9</accession>
<organism evidence="1 2">
    <name type="scientific">Mytilus coruscus</name>
    <name type="common">Sea mussel</name>
    <dbReference type="NCBI Taxonomy" id="42192"/>
    <lineage>
        <taxon>Eukaryota</taxon>
        <taxon>Metazoa</taxon>
        <taxon>Spiralia</taxon>
        <taxon>Lophotrochozoa</taxon>
        <taxon>Mollusca</taxon>
        <taxon>Bivalvia</taxon>
        <taxon>Autobranchia</taxon>
        <taxon>Pteriomorphia</taxon>
        <taxon>Mytilida</taxon>
        <taxon>Mytiloidea</taxon>
        <taxon>Mytilidae</taxon>
        <taxon>Mytilinae</taxon>
        <taxon>Mytilus</taxon>
    </lineage>
</organism>
<proteinExistence type="predicted"/>
<evidence type="ECO:0000313" key="1">
    <source>
        <dbReference type="EMBL" id="CAC5417688.1"/>
    </source>
</evidence>
<evidence type="ECO:0000313" key="2">
    <source>
        <dbReference type="Proteomes" id="UP000507470"/>
    </source>
</evidence>